<proteinExistence type="predicted"/>
<dbReference type="EMBL" id="CP021431">
    <property type="protein sequence ID" value="ARU00674.1"/>
    <property type="molecule type" value="Genomic_DNA"/>
</dbReference>
<feature type="transmembrane region" description="Helical" evidence="1">
    <location>
        <begin position="231"/>
        <end position="251"/>
    </location>
</feature>
<dbReference type="KEGG" id="lvs:LOKVESSMR4R_01354"/>
<feature type="transmembrane region" description="Helical" evidence="1">
    <location>
        <begin position="12"/>
        <end position="33"/>
    </location>
</feature>
<keyword evidence="1" id="KW-0472">Membrane</keyword>
<feature type="transmembrane region" description="Helical" evidence="1">
    <location>
        <begin position="187"/>
        <end position="219"/>
    </location>
</feature>
<dbReference type="STRING" id="1122181.GCA_000382265_01832"/>
<feature type="transmembrane region" description="Helical" evidence="1">
    <location>
        <begin position="98"/>
        <end position="125"/>
    </location>
</feature>
<evidence type="ECO:0000313" key="2">
    <source>
        <dbReference type="EMBL" id="ARU00674.1"/>
    </source>
</evidence>
<evidence type="ECO:0000313" key="3">
    <source>
        <dbReference type="Proteomes" id="UP000195273"/>
    </source>
</evidence>
<evidence type="ECO:0000256" key="1">
    <source>
        <dbReference type="SAM" id="Phobius"/>
    </source>
</evidence>
<dbReference type="Proteomes" id="UP000195273">
    <property type="component" value="Chromosome"/>
</dbReference>
<name>A0A1Y0EAL7_9RHOB</name>
<feature type="transmembrane region" description="Helical" evidence="1">
    <location>
        <begin position="66"/>
        <end position="86"/>
    </location>
</feature>
<keyword evidence="3" id="KW-1185">Reference proteome</keyword>
<dbReference type="AlphaFoldDB" id="A0A1Y0EAL7"/>
<dbReference type="Pfam" id="PF09948">
    <property type="entry name" value="PpoB2"/>
    <property type="match status" value="1"/>
</dbReference>
<feature type="transmembrane region" description="Helical" evidence="1">
    <location>
        <begin position="137"/>
        <end position="154"/>
    </location>
</feature>
<accession>A0A1Y0EAL7</accession>
<sequence length="252" mass="26884">MVADRIRSMGTAHWLSLFGVIILAWSLLFVMAVPADLRALSRLYGTGFWEALCNVTLDGAGYARAVLMWALMAAAMMLPTALPAFATHDDLGRQTGVAFWPLALGYLVVWIGFALAAAALQLGFYRLGLISAIGDSLSAWLTAALLLGAGIYQFSPLKAACLAKCRQPLTFFMQHWDAGPFRNGLRLGAVCLGCCWALMLLAFVGGVMNLAFMGLATLIMVGEKMDHVGRYITRPLGIGLILGGVAVLLGAV</sequence>
<organism evidence="2 3">
    <name type="scientific">Yoonia vestfoldensis</name>
    <dbReference type="NCBI Taxonomy" id="245188"/>
    <lineage>
        <taxon>Bacteria</taxon>
        <taxon>Pseudomonadati</taxon>
        <taxon>Pseudomonadota</taxon>
        <taxon>Alphaproteobacteria</taxon>
        <taxon>Rhodobacterales</taxon>
        <taxon>Paracoccaceae</taxon>
        <taxon>Yoonia</taxon>
    </lineage>
</organism>
<reference evidence="2 3" key="1">
    <citation type="submission" date="2017-05" db="EMBL/GenBank/DDBJ databases">
        <title>Genome Sequence of Loktanella vestfoldensis Strain SMR4r Isolated from a Culture of the Diatom Skeletonema marinoi.</title>
        <authorList>
            <person name="Topel M."/>
            <person name="Pinder M.I.M."/>
            <person name="Johansson O.N."/>
            <person name="Kourtchenko O."/>
            <person name="Godhe A."/>
            <person name="Clarke A.K."/>
        </authorList>
    </citation>
    <scope>NUCLEOTIDE SEQUENCE [LARGE SCALE GENOMIC DNA]</scope>
    <source>
        <strain evidence="2 3">SMR4r</strain>
    </source>
</reference>
<gene>
    <name evidence="2" type="ORF">LOKVESSMR4R_01354</name>
</gene>
<dbReference type="InterPro" id="IPR018688">
    <property type="entry name" value="PpoB2-like"/>
</dbReference>
<keyword evidence="1" id="KW-1133">Transmembrane helix</keyword>
<keyword evidence="1" id="KW-0812">Transmembrane</keyword>
<protein>
    <submittedName>
        <fullName evidence="2">Metal-binding integral membrane protein</fullName>
    </submittedName>
</protein>